<dbReference type="InterPro" id="IPR053158">
    <property type="entry name" value="CapK_Type1_Caps_Biosynth"/>
</dbReference>
<sequence>MTVLDVARGAYVRLPLSTRAHLGRFLQYVPTSIKFGKTYRHWRGVIDRAKADTDFVRSYRQQALGEVVQLAIRNAPYYTRTLKPVVGHIAPGELLGSEAWSRLPVLSRQIVLDHRDEMCTVPLDRLDRASTDGSSGEPLSIMLDRNRSPIEYAFIHDAWSRTGFAAHDWRSVFRGFDLIDGKNSHMEIEPALKELRFSVFHLDDATMASYLAAIREKNIRFIHGYPSAIAIFAQYLIRAGAAPLRQIRGIFPISEKLFPHQRDLFAQVFDQATIVPFYGLSEKVAFALERANEPDTYEFNPIYGYTELVDDDGQPITTPGKTGRVVSTGLMFRGMPLIRYDTRDAAQLVELPSASNGYRLVLNHLAPRRSSEYLVSRSGSLIPFNGLCVPIDRHDLTREVQFCQLVPGEVELRVVTEGGQQPDFSDYLTRMTERAAGDLTIHLKIVDELPMTGRGKRKFIDQRLAIAHMT</sequence>
<dbReference type="EMBL" id="JAAMRR010000621">
    <property type="protein sequence ID" value="NGX95895.1"/>
    <property type="molecule type" value="Genomic_DNA"/>
</dbReference>
<protein>
    <submittedName>
        <fullName evidence="1">CoF synthetase</fullName>
    </submittedName>
</protein>
<name>A0A7C9VKW2_9BRAD</name>
<keyword evidence="2" id="KW-1185">Reference proteome</keyword>
<dbReference type="Gene3D" id="3.40.50.12780">
    <property type="entry name" value="N-terminal domain of ligase-like"/>
    <property type="match status" value="1"/>
</dbReference>
<proteinExistence type="predicted"/>
<evidence type="ECO:0000313" key="2">
    <source>
        <dbReference type="Proteomes" id="UP000480266"/>
    </source>
</evidence>
<gene>
    <name evidence="1" type="ORF">G4V63_11885</name>
</gene>
<organism evidence="1 2">
    <name type="scientific">Candidatus Afipia apatlaquensis</name>
    <dbReference type="NCBI Taxonomy" id="2712852"/>
    <lineage>
        <taxon>Bacteria</taxon>
        <taxon>Pseudomonadati</taxon>
        <taxon>Pseudomonadota</taxon>
        <taxon>Alphaproteobacteria</taxon>
        <taxon>Hyphomicrobiales</taxon>
        <taxon>Nitrobacteraceae</taxon>
        <taxon>Afipia</taxon>
    </lineage>
</organism>
<comment type="caution">
    <text evidence="1">The sequence shown here is derived from an EMBL/GenBank/DDBJ whole genome shotgun (WGS) entry which is preliminary data.</text>
</comment>
<dbReference type="PANTHER" id="PTHR36932:SF1">
    <property type="entry name" value="CAPSULAR POLYSACCHARIDE BIOSYNTHESIS PROTEIN"/>
    <property type="match status" value="1"/>
</dbReference>
<reference evidence="1" key="1">
    <citation type="submission" date="2020-02" db="EMBL/GenBank/DDBJ databases">
        <title>Draft genome sequence of Candidatus Afipia apatlaquensis IBT-C3, a potential strain for decolorization of textile dyes.</title>
        <authorList>
            <person name="Sanchez-Reyes A."/>
            <person name="Breton-Deval L."/>
            <person name="Mangelson H."/>
            <person name="Sanchez-Flores A."/>
        </authorList>
    </citation>
    <scope>NUCLEOTIDE SEQUENCE [LARGE SCALE GENOMIC DNA]</scope>
    <source>
        <strain evidence="1">IBT-C3</strain>
    </source>
</reference>
<accession>A0A7C9VKW2</accession>
<dbReference type="PANTHER" id="PTHR36932">
    <property type="entry name" value="CAPSULAR POLYSACCHARIDE BIOSYNTHESIS PROTEIN"/>
    <property type="match status" value="1"/>
</dbReference>
<dbReference type="AlphaFoldDB" id="A0A7C9VKW2"/>
<evidence type="ECO:0000313" key="1">
    <source>
        <dbReference type="EMBL" id="NGX95895.1"/>
    </source>
</evidence>
<dbReference type="Proteomes" id="UP000480266">
    <property type="component" value="Unassembled WGS sequence"/>
</dbReference>
<dbReference type="InterPro" id="IPR042099">
    <property type="entry name" value="ANL_N_sf"/>
</dbReference>
<dbReference type="SUPFAM" id="SSF56801">
    <property type="entry name" value="Acetyl-CoA synthetase-like"/>
    <property type="match status" value="1"/>
</dbReference>